<evidence type="ECO:0000313" key="3">
    <source>
        <dbReference type="Proteomes" id="UP000594468"/>
    </source>
</evidence>
<keyword evidence="1" id="KW-0472">Membrane</keyword>
<keyword evidence="3" id="KW-1185">Reference proteome</keyword>
<dbReference type="AlphaFoldDB" id="A0A7S8E8J6"/>
<reference evidence="2 3" key="1">
    <citation type="submission" date="2020-02" db="EMBL/GenBank/DDBJ databases">
        <authorList>
            <person name="Zheng R.K."/>
            <person name="Sun C.M."/>
        </authorList>
    </citation>
    <scope>NUCLEOTIDE SEQUENCE [LARGE SCALE GENOMIC DNA]</scope>
    <source>
        <strain evidence="3">rifampicinis</strain>
    </source>
</reference>
<protein>
    <recommendedName>
        <fullName evidence="4">DUF3592 domain-containing protein</fullName>
    </recommendedName>
</protein>
<proteinExistence type="predicted"/>
<evidence type="ECO:0000313" key="2">
    <source>
        <dbReference type="EMBL" id="QPC82325.1"/>
    </source>
</evidence>
<evidence type="ECO:0000256" key="1">
    <source>
        <dbReference type="SAM" id="Phobius"/>
    </source>
</evidence>
<evidence type="ECO:0008006" key="4">
    <source>
        <dbReference type="Google" id="ProtNLM"/>
    </source>
</evidence>
<dbReference type="Proteomes" id="UP000594468">
    <property type="component" value="Chromosome"/>
</dbReference>
<dbReference type="KEGG" id="pmet:G4Y79_22000"/>
<name>A0A7S8E8J6_9CHLR</name>
<keyword evidence="1" id="KW-0812">Transmembrane</keyword>
<dbReference type="EMBL" id="CP062983">
    <property type="protein sequence ID" value="QPC82325.1"/>
    <property type="molecule type" value="Genomic_DNA"/>
</dbReference>
<gene>
    <name evidence="2" type="ORF">G4Y79_22000</name>
</gene>
<feature type="transmembrane region" description="Helical" evidence="1">
    <location>
        <begin position="49"/>
        <end position="72"/>
    </location>
</feature>
<dbReference type="RefSeq" id="WP_195170394.1">
    <property type="nucleotide sequence ID" value="NZ_CP062983.1"/>
</dbReference>
<organism evidence="2 3">
    <name type="scientific">Phototrophicus methaneseepsis</name>
    <dbReference type="NCBI Taxonomy" id="2710758"/>
    <lineage>
        <taxon>Bacteria</taxon>
        <taxon>Bacillati</taxon>
        <taxon>Chloroflexota</taxon>
        <taxon>Candidatus Thermofontia</taxon>
        <taxon>Phototrophicales</taxon>
        <taxon>Phototrophicaceae</taxon>
        <taxon>Phototrophicus</taxon>
    </lineage>
</organism>
<accession>A0A7S8E8J6</accession>
<feature type="transmembrane region" description="Helical" evidence="1">
    <location>
        <begin position="21"/>
        <end position="43"/>
    </location>
</feature>
<keyword evidence="1" id="KW-1133">Transmembrane helix</keyword>
<sequence length="156" mass="18206">MPKKPSSPNIIRVASQDMLTSLAALFSVVLLISAVAFFFQIAQEQERGFLWQFFTLILGLLMVSVIVLAWRLPRQMHYIQQKWTRGIVGQACVVELEDTGRGHHRQRVLRYRFEYLGKVYEKTVYINPKWRPSRNTLDILIDPLEPDESLLTILYI</sequence>